<dbReference type="Proteomes" id="UP001058072">
    <property type="component" value="Chromosome"/>
</dbReference>
<protein>
    <submittedName>
        <fullName evidence="1">Uncharacterized protein</fullName>
    </submittedName>
</protein>
<dbReference type="RefSeq" id="WP_212725103.1">
    <property type="nucleotide sequence ID" value="NZ_CP071250.1"/>
</dbReference>
<evidence type="ECO:0000313" key="1">
    <source>
        <dbReference type="EMBL" id="UUF08485.1"/>
    </source>
</evidence>
<accession>A0A9Q9FGN9</accession>
<name>A0A9Q9FGN9_9FIRM</name>
<gene>
    <name evidence="1" type="ORF">J0J70_00055</name>
</gene>
<organism evidence="1 2">
    <name type="scientific">Turicibacter bilis</name>
    <dbReference type="NCBI Taxonomy" id="2735723"/>
    <lineage>
        <taxon>Bacteria</taxon>
        <taxon>Bacillati</taxon>
        <taxon>Bacillota</taxon>
        <taxon>Erysipelotrichia</taxon>
        <taxon>Erysipelotrichales</taxon>
        <taxon>Turicibacteraceae</taxon>
        <taxon>Turicibacter</taxon>
    </lineage>
</organism>
<dbReference type="EMBL" id="CP071250">
    <property type="protein sequence ID" value="UUF08485.1"/>
    <property type="molecule type" value="Genomic_DNA"/>
</dbReference>
<evidence type="ECO:0000313" key="2">
    <source>
        <dbReference type="Proteomes" id="UP001058072"/>
    </source>
</evidence>
<reference evidence="1" key="1">
    <citation type="submission" date="2021-03" db="EMBL/GenBank/DDBJ databases">
        <title>Comparative Genomics and Metabolomics in the genus Turicibacter.</title>
        <authorList>
            <person name="Maki J."/>
            <person name="Looft T."/>
        </authorList>
    </citation>
    <scope>NUCLEOTIDE SEQUENCE</scope>
    <source>
        <strain evidence="1">ISU324</strain>
    </source>
</reference>
<dbReference type="AlphaFoldDB" id="A0A9Q9FGN9"/>
<proteinExistence type="predicted"/>
<sequence>MGHVRILHCGKSIKNYYLCIESCIVGFTQRFSSGGTGDQIYIAVNVNGKSLCGVRALLGEITDQRPEWEDSERYIRCYKIKNLEFCELFDLSILRKVDKRWGAKFILSSKSINVQKAISTLEKKFNSSKCDTLDLSLITCINTVPVEDGIYEDNKTINDEKIQLLGTFETVRFKNETDPNKGLEGLVNQNFYDLFESITEDKNILIPKNRLFITKGVRDSNHKIIPGTKSIPDALLITLDQDNVRLPIRINLIEYECYGENKTGEAQKKAYLGQVILKQLMKFASTFSVTTDYQLRQTTIENWISKIMNYINSNETLNNKINTWVKTLNPLIKESGIDRYFEQELKKAFRFNLQIILIIDEMTVEDKKFIERVINSYPLEQPVWTIKPNSIQFKCYVVKLQQVFKVFNPSENYALTLQEF</sequence>